<protein>
    <submittedName>
        <fullName evidence="1">Uncharacterized protein</fullName>
    </submittedName>
</protein>
<dbReference type="EMBL" id="PVNK01000311">
    <property type="protein sequence ID" value="PRP89908.1"/>
    <property type="molecule type" value="Genomic_DNA"/>
</dbReference>
<dbReference type="Proteomes" id="UP000237968">
    <property type="component" value="Unassembled WGS sequence"/>
</dbReference>
<name>A0A2S9XAN0_9BACT</name>
<organism evidence="1 2">
    <name type="scientific">Enhygromyxa salina</name>
    <dbReference type="NCBI Taxonomy" id="215803"/>
    <lineage>
        <taxon>Bacteria</taxon>
        <taxon>Pseudomonadati</taxon>
        <taxon>Myxococcota</taxon>
        <taxon>Polyangia</taxon>
        <taxon>Nannocystales</taxon>
        <taxon>Nannocystaceae</taxon>
        <taxon>Enhygromyxa</taxon>
    </lineage>
</organism>
<gene>
    <name evidence="1" type="ORF">ENSA5_70150</name>
</gene>
<evidence type="ECO:0000313" key="2">
    <source>
        <dbReference type="Proteomes" id="UP000237968"/>
    </source>
</evidence>
<dbReference type="AlphaFoldDB" id="A0A2S9XAN0"/>
<accession>A0A2S9XAN0</accession>
<dbReference type="RefSeq" id="WP_181198493.1">
    <property type="nucleotide sequence ID" value="NZ_PVNK01000311.1"/>
</dbReference>
<comment type="caution">
    <text evidence="1">The sequence shown here is derived from an EMBL/GenBank/DDBJ whole genome shotgun (WGS) entry which is preliminary data.</text>
</comment>
<evidence type="ECO:0000313" key="1">
    <source>
        <dbReference type="EMBL" id="PRP89908.1"/>
    </source>
</evidence>
<proteinExistence type="predicted"/>
<sequence length="51" mass="5154">MFGPGLGVSVVIFACTSHALGDARSDDAWPLGGPDGEPAPSLELLFVAVGR</sequence>
<keyword evidence="2" id="KW-1185">Reference proteome</keyword>
<reference evidence="1 2" key="1">
    <citation type="submission" date="2018-03" db="EMBL/GenBank/DDBJ databases">
        <title>Draft Genome Sequences of the Obligatory Marine Myxobacteria Enhygromyxa salina SWB005.</title>
        <authorList>
            <person name="Poehlein A."/>
            <person name="Moghaddam J.A."/>
            <person name="Harms H."/>
            <person name="Alanjari M."/>
            <person name="Koenig G.M."/>
            <person name="Daniel R."/>
            <person name="Schaeberle T.F."/>
        </authorList>
    </citation>
    <scope>NUCLEOTIDE SEQUENCE [LARGE SCALE GENOMIC DNA]</scope>
    <source>
        <strain evidence="1 2">SWB005</strain>
    </source>
</reference>